<proteinExistence type="predicted"/>
<dbReference type="GO" id="GO:0005886">
    <property type="term" value="C:plasma membrane"/>
    <property type="evidence" value="ECO:0007669"/>
    <property type="project" value="UniProtKB-SubCell"/>
</dbReference>
<dbReference type="Pfam" id="PF03994">
    <property type="entry name" value="DUF350"/>
    <property type="match status" value="1"/>
</dbReference>
<keyword evidence="3 6" id="KW-0812">Transmembrane</keyword>
<comment type="subcellular location">
    <subcellularLocation>
        <location evidence="1">Cell membrane</location>
        <topology evidence="1">Multi-pass membrane protein</topology>
    </subcellularLocation>
</comment>
<evidence type="ECO:0000256" key="4">
    <source>
        <dbReference type="ARBA" id="ARBA00022989"/>
    </source>
</evidence>
<name>A0A3B1AAU1_9ZZZZ</name>
<organism evidence="7">
    <name type="scientific">hydrothermal vent metagenome</name>
    <dbReference type="NCBI Taxonomy" id="652676"/>
    <lineage>
        <taxon>unclassified sequences</taxon>
        <taxon>metagenomes</taxon>
        <taxon>ecological metagenomes</taxon>
    </lineage>
</organism>
<keyword evidence="2" id="KW-1003">Cell membrane</keyword>
<evidence type="ECO:0000256" key="3">
    <source>
        <dbReference type="ARBA" id="ARBA00022692"/>
    </source>
</evidence>
<dbReference type="EMBL" id="UOFR01000082">
    <property type="protein sequence ID" value="VAX01172.1"/>
    <property type="molecule type" value="Genomic_DNA"/>
</dbReference>
<evidence type="ECO:0008006" key="8">
    <source>
        <dbReference type="Google" id="ProtNLM"/>
    </source>
</evidence>
<feature type="transmembrane region" description="Helical" evidence="6">
    <location>
        <begin position="53"/>
        <end position="74"/>
    </location>
</feature>
<keyword evidence="5 6" id="KW-0472">Membrane</keyword>
<reference evidence="7" key="1">
    <citation type="submission" date="2018-06" db="EMBL/GenBank/DDBJ databases">
        <authorList>
            <person name="Zhirakovskaya E."/>
        </authorList>
    </citation>
    <scope>NUCLEOTIDE SEQUENCE</scope>
</reference>
<keyword evidence="4 6" id="KW-1133">Transmembrane helix</keyword>
<sequence length="75" mass="8489">MEITTLSQTLINLLISLSYAIITLIVSVTTLYMIDHFFYKKIDFIEEIKNGNIAASIFYSVILLFVAIIVTISIN</sequence>
<evidence type="ECO:0000256" key="6">
    <source>
        <dbReference type="SAM" id="Phobius"/>
    </source>
</evidence>
<gene>
    <name evidence="7" type="ORF">MNBD_GAMMA21-1879</name>
</gene>
<dbReference type="InterPro" id="IPR007140">
    <property type="entry name" value="DUF350"/>
</dbReference>
<evidence type="ECO:0000256" key="5">
    <source>
        <dbReference type="ARBA" id="ARBA00023136"/>
    </source>
</evidence>
<dbReference type="AlphaFoldDB" id="A0A3B1AAU1"/>
<evidence type="ECO:0000256" key="1">
    <source>
        <dbReference type="ARBA" id="ARBA00004651"/>
    </source>
</evidence>
<accession>A0A3B1AAU1</accession>
<evidence type="ECO:0000256" key="2">
    <source>
        <dbReference type="ARBA" id="ARBA00022475"/>
    </source>
</evidence>
<protein>
    <recommendedName>
        <fullName evidence="8">DUF350 domain-containing protein</fullName>
    </recommendedName>
</protein>
<feature type="transmembrane region" description="Helical" evidence="6">
    <location>
        <begin position="12"/>
        <end position="33"/>
    </location>
</feature>
<evidence type="ECO:0000313" key="7">
    <source>
        <dbReference type="EMBL" id="VAX01172.1"/>
    </source>
</evidence>